<keyword evidence="7" id="KW-1185">Reference proteome</keyword>
<dbReference type="PANTHER" id="PTHR43735:SF3">
    <property type="entry name" value="FERROPTOSIS SUPPRESSOR PROTEIN 1"/>
    <property type="match status" value="1"/>
</dbReference>
<dbReference type="Gene3D" id="3.50.50.100">
    <property type="match status" value="1"/>
</dbReference>
<dbReference type="GO" id="GO:0050660">
    <property type="term" value="F:flavin adenine dinucleotide binding"/>
    <property type="evidence" value="ECO:0007669"/>
    <property type="project" value="TreeGrafter"/>
</dbReference>
<evidence type="ECO:0000256" key="1">
    <source>
        <dbReference type="ARBA" id="ARBA00006442"/>
    </source>
</evidence>
<dbReference type="InterPro" id="IPR023753">
    <property type="entry name" value="FAD/NAD-binding_dom"/>
</dbReference>
<protein>
    <recommendedName>
        <fullName evidence="5">FAD/NAD(P)-binding domain-containing protein</fullName>
    </recommendedName>
</protein>
<dbReference type="GO" id="GO:0005737">
    <property type="term" value="C:cytoplasm"/>
    <property type="evidence" value="ECO:0007669"/>
    <property type="project" value="TreeGrafter"/>
</dbReference>
<evidence type="ECO:0000259" key="5">
    <source>
        <dbReference type="Pfam" id="PF07992"/>
    </source>
</evidence>
<dbReference type="InterPro" id="IPR036188">
    <property type="entry name" value="FAD/NAD-bd_sf"/>
</dbReference>
<dbReference type="Pfam" id="PF07992">
    <property type="entry name" value="Pyr_redox_2"/>
    <property type="match status" value="1"/>
</dbReference>
<proteinExistence type="inferred from homology"/>
<accession>A0A9W4UE18</accession>
<evidence type="ECO:0000313" key="6">
    <source>
        <dbReference type="EMBL" id="CAI6334486.1"/>
    </source>
</evidence>
<evidence type="ECO:0000256" key="3">
    <source>
        <dbReference type="ARBA" id="ARBA00022827"/>
    </source>
</evidence>
<keyword evidence="2" id="KW-0285">Flavoprotein</keyword>
<sequence>MADQRNIVILGSSFAGVQSAQYFMKYIMPTLNARPGAKHHLYIISPSPDFYYVPAAPRTAVSVSRLPFDKVFVPLSAIFESFPKSDFTFIQASASGLDTSQRTVLYRRSDKATEEKLPYHALIIATGSQTNHAAFSKGDSEGIRKAIHDMNAKVSSAKDIVVVGGGATGVETAAEIGEQLNGKPGWFSTPSRKVAIKLITNANQLIPQLRPSVGKSAEAALKSLGVDVVYKTKVTNSSQGKNGRTILTLGNGETLETDLYLPLHGVIPSSSYLPKPLLNESGYVDTNPATLRVDAAGPRVYALGDISSVSRNKIADLNDMLPVVLTNLKRDLYAFNPANPSAKAPGKDREFKRMEKEMLGVTLGSGGGVAVVAGWRVPSFFVWLLKSRDMLTGMFVPAIKSGKYVKEAPWKGEEIVA</sequence>
<keyword evidence="3" id="KW-0274">FAD</keyword>
<dbReference type="PRINTS" id="PR00368">
    <property type="entry name" value="FADPNR"/>
</dbReference>
<organism evidence="6 7">
    <name type="scientific">Periconia digitata</name>
    <dbReference type="NCBI Taxonomy" id="1303443"/>
    <lineage>
        <taxon>Eukaryota</taxon>
        <taxon>Fungi</taxon>
        <taxon>Dikarya</taxon>
        <taxon>Ascomycota</taxon>
        <taxon>Pezizomycotina</taxon>
        <taxon>Dothideomycetes</taxon>
        <taxon>Pleosporomycetidae</taxon>
        <taxon>Pleosporales</taxon>
        <taxon>Massarineae</taxon>
        <taxon>Periconiaceae</taxon>
        <taxon>Periconia</taxon>
    </lineage>
</organism>
<evidence type="ECO:0000256" key="4">
    <source>
        <dbReference type="ARBA" id="ARBA00023002"/>
    </source>
</evidence>
<dbReference type="SUPFAM" id="SSF51905">
    <property type="entry name" value="FAD/NAD(P)-binding domain"/>
    <property type="match status" value="1"/>
</dbReference>
<keyword evidence="4" id="KW-0560">Oxidoreductase</keyword>
<dbReference type="OrthoDB" id="202203at2759"/>
<comment type="caution">
    <text evidence="6">The sequence shown here is derived from an EMBL/GenBank/DDBJ whole genome shotgun (WGS) entry which is preliminary data.</text>
</comment>
<name>A0A9W4UE18_9PLEO</name>
<gene>
    <name evidence="6" type="ORF">PDIGIT_LOCUS7546</name>
</gene>
<evidence type="ECO:0000256" key="2">
    <source>
        <dbReference type="ARBA" id="ARBA00022630"/>
    </source>
</evidence>
<feature type="domain" description="FAD/NAD(P)-binding" evidence="5">
    <location>
        <begin position="6"/>
        <end position="307"/>
    </location>
</feature>
<dbReference type="Proteomes" id="UP001152607">
    <property type="component" value="Unassembled WGS sequence"/>
</dbReference>
<dbReference type="EMBL" id="CAOQHR010000005">
    <property type="protein sequence ID" value="CAI6334486.1"/>
    <property type="molecule type" value="Genomic_DNA"/>
</dbReference>
<dbReference type="GO" id="GO:0004174">
    <property type="term" value="F:electron-transferring-flavoprotein dehydrogenase activity"/>
    <property type="evidence" value="ECO:0007669"/>
    <property type="project" value="TreeGrafter"/>
</dbReference>
<dbReference type="PRINTS" id="PR00469">
    <property type="entry name" value="PNDRDTASEII"/>
</dbReference>
<dbReference type="AlphaFoldDB" id="A0A9W4UE18"/>
<dbReference type="PANTHER" id="PTHR43735">
    <property type="entry name" value="APOPTOSIS-INDUCING FACTOR 1"/>
    <property type="match status" value="1"/>
</dbReference>
<reference evidence="6" key="1">
    <citation type="submission" date="2023-01" db="EMBL/GenBank/DDBJ databases">
        <authorList>
            <person name="Van Ghelder C."/>
            <person name="Rancurel C."/>
        </authorList>
    </citation>
    <scope>NUCLEOTIDE SEQUENCE</scope>
    <source>
        <strain evidence="6">CNCM I-4278</strain>
    </source>
</reference>
<evidence type="ECO:0000313" key="7">
    <source>
        <dbReference type="Proteomes" id="UP001152607"/>
    </source>
</evidence>
<comment type="similarity">
    <text evidence="1">Belongs to the FAD-dependent oxidoreductase family.</text>
</comment>